<feature type="transmembrane region" description="Helical" evidence="9">
    <location>
        <begin position="87"/>
        <end position="110"/>
    </location>
</feature>
<name>A0A0G4F4Y1_VITBC</name>
<dbReference type="InterPro" id="IPR002293">
    <property type="entry name" value="AA/rel_permease1"/>
</dbReference>
<comment type="similarity">
    <text evidence="7">Belongs to the amino acid-polyamine-organocation (APC) superfamily. Polyamine:cation symporter (PHS) (TC 2.A.3.12) family.</text>
</comment>
<dbReference type="EMBL" id="CDMY01000370">
    <property type="protein sequence ID" value="CEM06777.1"/>
    <property type="molecule type" value="Genomic_DNA"/>
</dbReference>
<feature type="transmembrane region" description="Helical" evidence="9">
    <location>
        <begin position="463"/>
        <end position="483"/>
    </location>
</feature>
<evidence type="ECO:0000256" key="7">
    <source>
        <dbReference type="ARBA" id="ARBA00024041"/>
    </source>
</evidence>
<keyword evidence="2" id="KW-0813">Transport</keyword>
<dbReference type="PhylomeDB" id="A0A0G4F4Y1"/>
<keyword evidence="4 9" id="KW-0812">Transmembrane</keyword>
<feature type="transmembrane region" description="Helical" evidence="9">
    <location>
        <begin position="308"/>
        <end position="326"/>
    </location>
</feature>
<evidence type="ECO:0000256" key="1">
    <source>
        <dbReference type="ARBA" id="ARBA00004651"/>
    </source>
</evidence>
<evidence type="ECO:0000313" key="10">
    <source>
        <dbReference type="EMBL" id="CEM06777.1"/>
    </source>
</evidence>
<feature type="transmembrane region" description="Helical" evidence="9">
    <location>
        <begin position="238"/>
        <end position="256"/>
    </location>
</feature>
<evidence type="ECO:0000256" key="9">
    <source>
        <dbReference type="SAM" id="Phobius"/>
    </source>
</evidence>
<dbReference type="InParanoid" id="A0A0G4F4Y1"/>
<feature type="transmembrane region" description="Helical" evidence="9">
    <location>
        <begin position="436"/>
        <end position="457"/>
    </location>
</feature>
<keyword evidence="3" id="KW-1003">Cell membrane</keyword>
<evidence type="ECO:0000256" key="6">
    <source>
        <dbReference type="ARBA" id="ARBA00023136"/>
    </source>
</evidence>
<dbReference type="VEuPathDB" id="CryptoDB:Vbra_8770"/>
<dbReference type="Proteomes" id="UP000041254">
    <property type="component" value="Unassembled WGS sequence"/>
</dbReference>
<dbReference type="GO" id="GO:0005886">
    <property type="term" value="C:plasma membrane"/>
    <property type="evidence" value="ECO:0007669"/>
    <property type="project" value="UniProtKB-SubCell"/>
</dbReference>
<evidence type="ECO:0000256" key="2">
    <source>
        <dbReference type="ARBA" id="ARBA00022448"/>
    </source>
</evidence>
<keyword evidence="11" id="KW-1185">Reference proteome</keyword>
<dbReference type="PANTHER" id="PTHR45826">
    <property type="entry name" value="POLYAMINE TRANSPORTER PUT1"/>
    <property type="match status" value="1"/>
</dbReference>
<dbReference type="OMA" id="GCESRKE"/>
<evidence type="ECO:0008006" key="12">
    <source>
        <dbReference type="Google" id="ProtNLM"/>
    </source>
</evidence>
<feature type="transmembrane region" description="Helical" evidence="9">
    <location>
        <begin position="396"/>
        <end position="415"/>
    </location>
</feature>
<evidence type="ECO:0000256" key="4">
    <source>
        <dbReference type="ARBA" id="ARBA00022692"/>
    </source>
</evidence>
<dbReference type="PANTHER" id="PTHR45826:SF2">
    <property type="entry name" value="AMINO ACID TRANSPORTER"/>
    <property type="match status" value="1"/>
</dbReference>
<feature type="transmembrane region" description="Helical" evidence="9">
    <location>
        <begin position="268"/>
        <end position="288"/>
    </location>
</feature>
<proteinExistence type="inferred from homology"/>
<feature type="region of interest" description="Disordered" evidence="8">
    <location>
        <begin position="525"/>
        <end position="563"/>
    </location>
</feature>
<reference evidence="10 11" key="1">
    <citation type="submission" date="2014-11" db="EMBL/GenBank/DDBJ databases">
        <authorList>
            <person name="Zhu J."/>
            <person name="Qi W."/>
            <person name="Song R."/>
        </authorList>
    </citation>
    <scope>NUCLEOTIDE SEQUENCE [LARGE SCALE GENOMIC DNA]</scope>
</reference>
<protein>
    <recommendedName>
        <fullName evidence="12">Amino acid permease/ SLC12A domain-containing protein</fullName>
    </recommendedName>
</protein>
<dbReference type="GO" id="GO:0015203">
    <property type="term" value="F:polyamine transmembrane transporter activity"/>
    <property type="evidence" value="ECO:0007669"/>
    <property type="project" value="UniProtKB-ARBA"/>
</dbReference>
<feature type="transmembrane region" description="Helical" evidence="9">
    <location>
        <begin position="371"/>
        <end position="390"/>
    </location>
</feature>
<dbReference type="Pfam" id="PF13520">
    <property type="entry name" value="AA_permease_2"/>
    <property type="match status" value="1"/>
</dbReference>
<feature type="transmembrane region" description="Helical" evidence="9">
    <location>
        <begin position="174"/>
        <end position="192"/>
    </location>
</feature>
<gene>
    <name evidence="10" type="ORF">Vbra_8770</name>
</gene>
<dbReference type="OrthoDB" id="5982228at2759"/>
<evidence type="ECO:0000256" key="3">
    <source>
        <dbReference type="ARBA" id="ARBA00022475"/>
    </source>
</evidence>
<feature type="transmembrane region" description="Helical" evidence="9">
    <location>
        <begin position="56"/>
        <end position="75"/>
    </location>
</feature>
<dbReference type="AlphaFoldDB" id="A0A0G4F4Y1"/>
<evidence type="ECO:0000313" key="11">
    <source>
        <dbReference type="Proteomes" id="UP000041254"/>
    </source>
</evidence>
<evidence type="ECO:0000256" key="8">
    <source>
        <dbReference type="SAM" id="MobiDB-lite"/>
    </source>
</evidence>
<dbReference type="InterPro" id="IPR044566">
    <property type="entry name" value="RMV1-like"/>
</dbReference>
<keyword evidence="6 9" id="KW-0472">Membrane</keyword>
<sequence>MRSCDIESDAALSLSPLHAPSSHSSSTTYTACSLSDGHGNAAKTTAGASSWAQSKLGILGLLGLAFFSVSGGVYGSEMLVRSLGLPLAIGGQLAMCVLYAFPYSLVCLELSLMMPHNGGPMVWARYGLGPLSGFLTGIIYLAYECTVLGSYSSCSVGYLSKWVPMFGTDERFETAFNFTIMFLGLFICTLKIDQIGSVFVCLTVGAILPFVIILLWAPVAVSPVAFMSIPKYPHQMQLFAGITTLIWCNSGYHSALTRVEDNSDLRNVPTAMLVNCIVVSISYVLPLWAGAAVLPTYIAWTDGYFVEVARAIGGGLFGVVLGRLVIAGSVISALGQFVGDLTTSCEFVACMADHGYLPSFLAERTSNQQPVRAMVALFVFAMACSIFLKFTSLTSISSLSYAATNVIVYAAFLHLRWTRPDLGRACWVPIRSFWGCVAFCAPGVLISLLPCFLAIWYSWSYEVVPSIALGCLVIVTILAPFSLSHVKRKEQFLHFYTSQSSHVSHSHPTYCSIDVSVPREDVLTPTTVSSASSSTTSTTTSSRGSGSPGKETDKESGGRQILGWASLSRSRELTDKAEWLPSILAEGEGGRHHGAGKKR</sequence>
<feature type="transmembrane region" description="Helical" evidence="9">
    <location>
        <begin position="122"/>
        <end position="143"/>
    </location>
</feature>
<accession>A0A0G4F4Y1</accession>
<feature type="region of interest" description="Disordered" evidence="8">
    <location>
        <begin position="580"/>
        <end position="599"/>
    </location>
</feature>
<dbReference type="Gene3D" id="1.20.1740.10">
    <property type="entry name" value="Amino acid/polyamine transporter I"/>
    <property type="match status" value="1"/>
</dbReference>
<organism evidence="10 11">
    <name type="scientific">Vitrella brassicaformis (strain CCMP3155)</name>
    <dbReference type="NCBI Taxonomy" id="1169540"/>
    <lineage>
        <taxon>Eukaryota</taxon>
        <taxon>Sar</taxon>
        <taxon>Alveolata</taxon>
        <taxon>Colpodellida</taxon>
        <taxon>Vitrellaceae</taxon>
        <taxon>Vitrella</taxon>
    </lineage>
</organism>
<evidence type="ECO:0000256" key="5">
    <source>
        <dbReference type="ARBA" id="ARBA00022989"/>
    </source>
</evidence>
<feature type="transmembrane region" description="Helical" evidence="9">
    <location>
        <begin position="199"/>
        <end position="218"/>
    </location>
</feature>
<comment type="subcellular location">
    <subcellularLocation>
        <location evidence="1">Cell membrane</location>
        <topology evidence="1">Multi-pass membrane protein</topology>
    </subcellularLocation>
</comment>
<feature type="compositionally biased region" description="Low complexity" evidence="8">
    <location>
        <begin position="525"/>
        <end position="545"/>
    </location>
</feature>
<keyword evidence="5 9" id="KW-1133">Transmembrane helix</keyword>
<dbReference type="STRING" id="1169540.A0A0G4F4Y1"/>